<protein>
    <submittedName>
        <fullName evidence="4">Myosin-2 heavy chain, non muscle</fullName>
    </submittedName>
</protein>
<feature type="compositionally biased region" description="Basic and acidic residues" evidence="2">
    <location>
        <begin position="643"/>
        <end position="670"/>
    </location>
</feature>
<feature type="region of interest" description="Disordered" evidence="2">
    <location>
        <begin position="643"/>
        <end position="706"/>
    </location>
</feature>
<dbReference type="KEGG" id="hazt:108680816"/>
<feature type="coiled-coil region" evidence="1">
    <location>
        <begin position="422"/>
        <end position="456"/>
    </location>
</feature>
<gene>
    <name evidence="4" type="primary">LOC108680816</name>
</gene>
<name>A0A979FJJ0_HYAAZ</name>
<dbReference type="Proteomes" id="UP000694843">
    <property type="component" value="Unplaced"/>
</dbReference>
<evidence type="ECO:0000313" key="3">
    <source>
        <dbReference type="Proteomes" id="UP000694843"/>
    </source>
</evidence>
<keyword evidence="1" id="KW-0175">Coiled coil</keyword>
<feature type="region of interest" description="Disordered" evidence="2">
    <location>
        <begin position="89"/>
        <end position="133"/>
    </location>
</feature>
<organism evidence="3 4">
    <name type="scientific">Hyalella azteca</name>
    <name type="common">Amphipod</name>
    <dbReference type="NCBI Taxonomy" id="294128"/>
    <lineage>
        <taxon>Eukaryota</taxon>
        <taxon>Metazoa</taxon>
        <taxon>Ecdysozoa</taxon>
        <taxon>Arthropoda</taxon>
        <taxon>Crustacea</taxon>
        <taxon>Multicrustacea</taxon>
        <taxon>Malacostraca</taxon>
        <taxon>Eumalacostraca</taxon>
        <taxon>Peracarida</taxon>
        <taxon>Amphipoda</taxon>
        <taxon>Senticaudata</taxon>
        <taxon>Talitrida</taxon>
        <taxon>Talitroidea</taxon>
        <taxon>Hyalellidae</taxon>
        <taxon>Hyalella</taxon>
    </lineage>
</organism>
<accession>A0A979FJJ0</accession>
<proteinExistence type="predicted"/>
<feature type="region of interest" description="Disordered" evidence="2">
    <location>
        <begin position="1"/>
        <end position="34"/>
    </location>
</feature>
<sequence length="706" mass="80360">MNEDGKKTAETSHSCQLDNNSNSLSQSSSTGDDVSALIDSLTSTTSDPVLDVDSINYLLQQTSQSIQERERTSKIPLSNFAPLTVHETHAHLPSSAPRRHPRSPAHATAKTARNTETALKMDPNLPVPNSEDSLKIQRISDELSQYRYENALLKTELAHEVELRRQEAEEFESRHRIDIRTVEQERDEAVAELQKIKASTTVTESKLYQNNVQLNQQLQCELEKRRRAEAHATQEISHATELAQSKANAGAAQEEVERLQQELNDAKLEIDKLRVSHRDQISLQRQVENEQMQCRQKVQAAQEEVLQLQDELHRQTQLHRSRLDEVHEQLALAEERLLTSQQNVSTRETDLLSQLNAVRDEKEEADRQIINLKEQLINMPQGSASNTGGATSLATAPPTLLTRQVEQLTDHLHRLQTEHITLQLAEREHADTVAELKSAQDQLMSLKRQLAQLKSSGAEQATTITQLRAELLSCQNQASQDRSAHEATEESLSRQLRHLRVEAETRMSRFNEETANFRSRIQCLEGRLKERDRRYHTETKALQCKSRKYGSLIHKLRHRLQASQLQQEQLQARQEALQLNWVDPEQFTQLRQELALLLRKHSEFRAYIRGVQGGRGSDEDGGGDFKTSYEVSYNDQVLIADHEDVNSKEPDQAVTHSEDHDEDVNLKQHDQVGTYSDDPFDHSSEADEISEDILDEERSDSAESAA</sequence>
<reference evidence="4" key="1">
    <citation type="submission" date="2025-08" db="UniProtKB">
        <authorList>
            <consortium name="RefSeq"/>
        </authorList>
    </citation>
    <scope>IDENTIFICATION</scope>
    <source>
        <tissue evidence="4">Whole organism</tissue>
    </source>
</reference>
<feature type="coiled-coil region" evidence="1">
    <location>
        <begin position="136"/>
        <end position="375"/>
    </location>
</feature>
<evidence type="ECO:0000313" key="4">
    <source>
        <dbReference type="RefSeq" id="XP_047737163.1"/>
    </source>
</evidence>
<dbReference type="AlphaFoldDB" id="A0A979FJJ0"/>
<dbReference type="RefSeq" id="XP_047737163.1">
    <property type="nucleotide sequence ID" value="XM_047881207.1"/>
</dbReference>
<keyword evidence="3" id="KW-1185">Reference proteome</keyword>
<evidence type="ECO:0000256" key="1">
    <source>
        <dbReference type="SAM" id="Coils"/>
    </source>
</evidence>
<feature type="compositionally biased region" description="Acidic residues" evidence="2">
    <location>
        <begin position="686"/>
        <end position="698"/>
    </location>
</feature>
<dbReference type="OrthoDB" id="6376638at2759"/>
<feature type="coiled-coil region" evidence="1">
    <location>
        <begin position="553"/>
        <end position="580"/>
    </location>
</feature>
<feature type="compositionally biased region" description="Basic and acidic residues" evidence="2">
    <location>
        <begin position="1"/>
        <end position="10"/>
    </location>
</feature>
<evidence type="ECO:0000256" key="2">
    <source>
        <dbReference type="SAM" id="MobiDB-lite"/>
    </source>
</evidence>
<dbReference type="GeneID" id="108680816"/>
<feature type="compositionally biased region" description="Low complexity" evidence="2">
    <location>
        <begin position="14"/>
        <end position="29"/>
    </location>
</feature>
<dbReference type="OMA" id="VHETHAH"/>